<feature type="domain" description="DUF4296" evidence="1">
    <location>
        <begin position="29"/>
        <end position="109"/>
    </location>
</feature>
<evidence type="ECO:0000259" key="1">
    <source>
        <dbReference type="Pfam" id="PF14129"/>
    </source>
</evidence>
<dbReference type="Proteomes" id="UP000721861">
    <property type="component" value="Unassembled WGS sequence"/>
</dbReference>
<dbReference type="InterPro" id="IPR025381">
    <property type="entry name" value="DUF4296"/>
</dbReference>
<evidence type="ECO:0000313" key="2">
    <source>
        <dbReference type="EMBL" id="MBS2210229.1"/>
    </source>
</evidence>
<gene>
    <name evidence="2" type="ORF">KEM09_02385</name>
</gene>
<proteinExistence type="predicted"/>
<dbReference type="PROSITE" id="PS51257">
    <property type="entry name" value="PROKAR_LIPOPROTEIN"/>
    <property type="match status" value="1"/>
</dbReference>
<comment type="caution">
    <text evidence="2">The sequence shown here is derived from an EMBL/GenBank/DDBJ whole genome shotgun (WGS) entry which is preliminary data.</text>
</comment>
<dbReference type="Pfam" id="PF14129">
    <property type="entry name" value="DUF4296"/>
    <property type="match status" value="1"/>
</dbReference>
<reference evidence="2 3" key="1">
    <citation type="journal article" date="2014" name="Int. J. Syst. Evol. Microbiol.">
        <title>Carboxylicivirga gen. nov. in the family Marinilabiliaceae with two novel species, Carboxylicivirga mesophila sp. nov. and Carboxylicivirga taeanensis sp. nov., and reclassification of Cytophaga fermentans as Saccharicrinis fermentans gen. nov., comb. nov.</title>
        <authorList>
            <person name="Yang S.H."/>
            <person name="Seo H.S."/>
            <person name="Woo J.H."/>
            <person name="Oh H.M."/>
            <person name="Jang H."/>
            <person name="Lee J.H."/>
            <person name="Kim S.J."/>
            <person name="Kwon K.K."/>
        </authorList>
    </citation>
    <scope>NUCLEOTIDE SEQUENCE [LARGE SCALE GENOMIC DNA]</scope>
    <source>
        <strain evidence="2 3">JCM 18290</strain>
    </source>
</reference>
<organism evidence="2 3">
    <name type="scientific">Carboxylicivirga mesophila</name>
    <dbReference type="NCBI Taxonomy" id="1166478"/>
    <lineage>
        <taxon>Bacteria</taxon>
        <taxon>Pseudomonadati</taxon>
        <taxon>Bacteroidota</taxon>
        <taxon>Bacteroidia</taxon>
        <taxon>Marinilabiliales</taxon>
        <taxon>Marinilabiliaceae</taxon>
        <taxon>Carboxylicivirga</taxon>
    </lineage>
</organism>
<protein>
    <submittedName>
        <fullName evidence="2">DUF4296 domain-containing protein</fullName>
    </submittedName>
</protein>
<sequence length="267" mass="30292">MQKYILLLIVLVLWSACSTRPKVPRGLPGEKEMAQVLADVYQVESVLGQTRLSYNSGDEDRVSGYYKYVLDKHQMSKAEFDSAMAWYADHPVVLSDVYSEVIEILSRRDAELKNQMNKEKEEQKKLPKVPSRLELWNDSTAFHVPFNKADSLDNRVPFSIELDSISGGILRLYAGYTFREGGFLDSAQMKMIALYADSTLDTVYYQIHKSFNKVNGNISHKIDAGKHVINVSGFLLEHDTTTATVVDIEEVKLNFIPTVGMERVDLQ</sequence>
<accession>A0ABS5K5H7</accession>
<dbReference type="RefSeq" id="WP_212224916.1">
    <property type="nucleotide sequence ID" value="NZ_JAGUCN010000002.1"/>
</dbReference>
<keyword evidence="3" id="KW-1185">Reference proteome</keyword>
<dbReference type="EMBL" id="JAGUCN010000002">
    <property type="protein sequence ID" value="MBS2210229.1"/>
    <property type="molecule type" value="Genomic_DNA"/>
</dbReference>
<name>A0ABS5K5H7_9BACT</name>
<evidence type="ECO:0000313" key="3">
    <source>
        <dbReference type="Proteomes" id="UP000721861"/>
    </source>
</evidence>